<evidence type="ECO:0000256" key="3">
    <source>
        <dbReference type="RuleBase" id="RU003718"/>
    </source>
</evidence>
<evidence type="ECO:0000256" key="4">
    <source>
        <dbReference type="RuleBase" id="RU362057"/>
    </source>
</evidence>
<evidence type="ECO:0000256" key="2">
    <source>
        <dbReference type="ARBA" id="ARBA00022679"/>
    </source>
</evidence>
<keyword evidence="3" id="KW-0328">Glycosyltransferase</keyword>
<reference evidence="5" key="1">
    <citation type="submission" date="2002-12" db="EMBL/GenBank/DDBJ databases">
        <title>Oryza sativa nipponbare(GA3) genomic DNA, chromosome 2, BAC clone:B1342F01.</title>
        <authorList>
            <person name="Sasaki T."/>
            <person name="Matsumoto T."/>
            <person name="Katayose Y."/>
        </authorList>
    </citation>
    <scope>NUCLEOTIDE SEQUENCE</scope>
</reference>
<sequence length="515" mass="55035">MGSASTPAASDGEIKLPPPHAVCMPFPAQGHVTPMMKLAKILHGRGFHVTFVHTEYNHRRLRCVHGADALAVAGLPGFRFATIPDGLPPCDADATQDAAAICQSTMTTCLPHFKSLLAGLNRSPGVPPVTCVVTDAGLTFGVDAAEDLGVPCALLWTASACGSLGYRHYRLFIDKGLVPLKGIVSFLRTPLTNGFLDTPVDWAFGMSKHARIGDFPSFLRTTDRDDAMLTYVLHETDHMADADAIIYNTFDELEQPALDALRATLQPAAVYTVGPLNLLAESLAPSSGGGDPLDALGSNLWREDDACLGWLDGRAPRSVVYVNYGSIAVMSNQQLVEFAWGLAGSGYAFLWVIRPDLVTGNDDAAAAAAAALPPEFMEATRGRGLLASWCPQEAVLRHEAVALFLTHSGWNSTLESLSGGVPMLSWPFFAEQPTNSLYKRAEWGVAMDVGGGGDVRREAVEARIREAMGGEKGRAMRKRAAEWSESAARATRLGGSSFGNLDSLIKDVLLSGRRS</sequence>
<dbReference type="PANTHER" id="PTHR11926">
    <property type="entry name" value="GLUCOSYL/GLUCURONOSYL TRANSFERASES"/>
    <property type="match status" value="1"/>
</dbReference>
<dbReference type="GO" id="GO:0008194">
    <property type="term" value="F:UDP-glycosyltransferase activity"/>
    <property type="evidence" value="ECO:0007669"/>
    <property type="project" value="InterPro"/>
</dbReference>
<name>Q69JV3_ORYSJ</name>
<dbReference type="CDD" id="cd03784">
    <property type="entry name" value="GT1_Gtf-like"/>
    <property type="match status" value="1"/>
</dbReference>
<dbReference type="AlphaFoldDB" id="Q69JV3"/>
<organism evidence="6">
    <name type="scientific">Oryza sativa subsp. japonica</name>
    <name type="common">Rice</name>
    <dbReference type="NCBI Taxonomy" id="39947"/>
    <lineage>
        <taxon>Eukaryota</taxon>
        <taxon>Viridiplantae</taxon>
        <taxon>Streptophyta</taxon>
        <taxon>Embryophyta</taxon>
        <taxon>Tracheophyta</taxon>
        <taxon>Spermatophyta</taxon>
        <taxon>Magnoliopsida</taxon>
        <taxon>Liliopsida</taxon>
        <taxon>Poales</taxon>
        <taxon>Poaceae</taxon>
        <taxon>BOP clade</taxon>
        <taxon>Oryzoideae</taxon>
        <taxon>Oryzeae</taxon>
        <taxon>Oryzinae</taxon>
        <taxon>Oryza</taxon>
        <taxon>Oryza sativa</taxon>
    </lineage>
</organism>
<dbReference type="CAZy" id="GT1">
    <property type="family name" value="Glycosyltransferase Family 1"/>
</dbReference>
<evidence type="ECO:0000313" key="5">
    <source>
        <dbReference type="EMBL" id="BAD34259.1"/>
    </source>
</evidence>
<accession>Q69JV3</accession>
<accession>B9F0Q3</accession>
<dbReference type="Gene3D" id="3.40.50.2000">
    <property type="entry name" value="Glycogen Phosphorylase B"/>
    <property type="match status" value="2"/>
</dbReference>
<reference evidence="7" key="2">
    <citation type="journal article" date="2005" name="Nature">
        <title>The map-based sequence of the rice genome.</title>
        <authorList>
            <consortium name="International rice genome sequencing project (IRGSP)"/>
            <person name="Matsumoto T."/>
            <person name="Wu J."/>
            <person name="Kanamori H."/>
            <person name="Katayose Y."/>
            <person name="Fujisawa M."/>
            <person name="Namiki N."/>
            <person name="Mizuno H."/>
            <person name="Yamamoto K."/>
            <person name="Antonio B.A."/>
            <person name="Baba T."/>
            <person name="Sakata K."/>
            <person name="Nagamura Y."/>
            <person name="Aoki H."/>
            <person name="Arikawa K."/>
            <person name="Arita K."/>
            <person name="Bito T."/>
            <person name="Chiden Y."/>
            <person name="Fujitsuka N."/>
            <person name="Fukunaka R."/>
            <person name="Hamada M."/>
            <person name="Harada C."/>
            <person name="Hayashi A."/>
            <person name="Hijishita S."/>
            <person name="Honda M."/>
            <person name="Hosokawa S."/>
            <person name="Ichikawa Y."/>
            <person name="Idonuma A."/>
            <person name="Iijima M."/>
            <person name="Ikeda M."/>
            <person name="Ikeno M."/>
            <person name="Ito K."/>
            <person name="Ito S."/>
            <person name="Ito T."/>
            <person name="Ito Y."/>
            <person name="Ito Y."/>
            <person name="Iwabuchi A."/>
            <person name="Kamiya K."/>
            <person name="Karasawa W."/>
            <person name="Kurita K."/>
            <person name="Katagiri S."/>
            <person name="Kikuta A."/>
            <person name="Kobayashi H."/>
            <person name="Kobayashi N."/>
            <person name="Machita K."/>
            <person name="Maehara T."/>
            <person name="Masukawa M."/>
            <person name="Mizubayashi T."/>
            <person name="Mukai Y."/>
            <person name="Nagasaki H."/>
            <person name="Nagata Y."/>
            <person name="Naito S."/>
            <person name="Nakashima M."/>
            <person name="Nakama Y."/>
            <person name="Nakamichi Y."/>
            <person name="Nakamura M."/>
            <person name="Meguro A."/>
            <person name="Negishi M."/>
            <person name="Ohta I."/>
            <person name="Ohta T."/>
            <person name="Okamoto M."/>
            <person name="Ono N."/>
            <person name="Saji S."/>
            <person name="Sakaguchi M."/>
            <person name="Sakai K."/>
            <person name="Shibata M."/>
            <person name="Shimokawa T."/>
            <person name="Song J."/>
            <person name="Takazaki Y."/>
            <person name="Terasawa K."/>
            <person name="Tsugane M."/>
            <person name="Tsuji K."/>
            <person name="Ueda S."/>
            <person name="Waki K."/>
            <person name="Yamagata H."/>
            <person name="Yamamoto M."/>
            <person name="Yamamoto S."/>
            <person name="Yamane H."/>
            <person name="Yoshiki S."/>
            <person name="Yoshihara R."/>
            <person name="Yukawa K."/>
            <person name="Zhong H."/>
            <person name="Yano M."/>
            <person name="Yuan Q."/>
            <person name="Ouyang S."/>
            <person name="Liu J."/>
            <person name="Jones K.M."/>
            <person name="Gansberger K."/>
            <person name="Moffat K."/>
            <person name="Hill J."/>
            <person name="Bera J."/>
            <person name="Fadrosh D."/>
            <person name="Jin S."/>
            <person name="Johri S."/>
            <person name="Kim M."/>
            <person name="Overton L."/>
            <person name="Reardon M."/>
            <person name="Tsitrin T."/>
            <person name="Vuong H."/>
            <person name="Weaver B."/>
            <person name="Ciecko A."/>
            <person name="Tallon L."/>
            <person name="Jackson J."/>
            <person name="Pai G."/>
            <person name="Aken S.V."/>
            <person name="Utterback T."/>
            <person name="Reidmuller S."/>
            <person name="Feldblyum T."/>
            <person name="Hsiao J."/>
            <person name="Zismann V."/>
            <person name="Iobst S."/>
            <person name="de Vazeille A.R."/>
            <person name="Buell C.R."/>
            <person name="Ying K."/>
            <person name="Li Y."/>
            <person name="Lu T."/>
            <person name="Huang Y."/>
            <person name="Zhao Q."/>
            <person name="Feng Q."/>
            <person name="Zhang L."/>
            <person name="Zhu J."/>
            <person name="Weng Q."/>
            <person name="Mu J."/>
            <person name="Lu Y."/>
            <person name="Fan D."/>
            <person name="Liu Y."/>
            <person name="Guan J."/>
            <person name="Zhang Y."/>
            <person name="Yu S."/>
            <person name="Liu X."/>
            <person name="Zhang Y."/>
            <person name="Hong G."/>
            <person name="Han B."/>
            <person name="Choisne N."/>
            <person name="Demange N."/>
            <person name="Orjeda G."/>
            <person name="Samain S."/>
            <person name="Cattolico L."/>
            <person name="Pelletier E."/>
            <person name="Couloux A."/>
            <person name="Segurens B."/>
            <person name="Wincker P."/>
            <person name="D'Hont A."/>
            <person name="Scarpelli C."/>
            <person name="Weissenbach J."/>
            <person name="Salanoubat M."/>
            <person name="Quetier F."/>
            <person name="Yu Y."/>
            <person name="Kim H.R."/>
            <person name="Rambo T."/>
            <person name="Currie J."/>
            <person name="Collura K."/>
            <person name="Luo M."/>
            <person name="Yang T."/>
            <person name="Ammiraju J.S.S."/>
            <person name="Engler F."/>
            <person name="Soderlund C."/>
            <person name="Wing R.A."/>
            <person name="Palmer L.E."/>
            <person name="de la Bastide M."/>
            <person name="Spiegel L."/>
            <person name="Nascimento L."/>
            <person name="Zutavern T."/>
            <person name="O'Shaughnessy A."/>
            <person name="Dike S."/>
            <person name="Dedhia N."/>
            <person name="Preston R."/>
            <person name="Balija V."/>
            <person name="McCombie W.R."/>
            <person name="Chow T."/>
            <person name="Chen H."/>
            <person name="Chung M."/>
            <person name="Chen C."/>
            <person name="Shaw J."/>
            <person name="Wu H."/>
            <person name="Hsiao K."/>
            <person name="Chao Y."/>
            <person name="Chu M."/>
            <person name="Cheng C."/>
            <person name="Hour A."/>
            <person name="Lee P."/>
            <person name="Lin S."/>
            <person name="Lin Y."/>
            <person name="Liou J."/>
            <person name="Liu S."/>
            <person name="Hsing Y."/>
            <person name="Raghuvanshi S."/>
            <person name="Mohanty A."/>
            <person name="Bharti A.K."/>
            <person name="Gaur A."/>
            <person name="Gupta V."/>
            <person name="Kumar D."/>
            <person name="Ravi V."/>
            <person name="Vij S."/>
            <person name="Kapur A."/>
            <person name="Khurana P."/>
            <person name="Khurana P."/>
            <person name="Khurana J.P."/>
            <person name="Tyagi A.K."/>
            <person name="Gaikwad K."/>
            <person name="Singh A."/>
            <person name="Dalal V."/>
            <person name="Srivastava S."/>
            <person name="Dixit A."/>
            <person name="Pal A.K."/>
            <person name="Ghazi I.A."/>
            <person name="Yadav M."/>
            <person name="Pandit A."/>
            <person name="Bhargava A."/>
            <person name="Sureshbabu K."/>
            <person name="Batra K."/>
            <person name="Sharma T.R."/>
            <person name="Mohapatra T."/>
            <person name="Singh N.K."/>
            <person name="Messing J."/>
            <person name="Nelson A.B."/>
            <person name="Fuks G."/>
            <person name="Kavchok S."/>
            <person name="Keizer G."/>
            <person name="Linton E."/>
            <person name="Llaca V."/>
            <person name="Song R."/>
            <person name="Tanyolac B."/>
            <person name="Young S."/>
            <person name="Ho-Il K."/>
            <person name="Hahn J.H."/>
            <person name="Sangsakoo G."/>
            <person name="Vanavichit A."/>
            <person name="de Mattos Luiz.A.T."/>
            <person name="Zimmer P.D."/>
            <person name="Malone G."/>
            <person name="Dellagostin O."/>
            <person name="de Oliveira A.C."/>
            <person name="Bevan M."/>
            <person name="Bancroft I."/>
            <person name="Minx P."/>
            <person name="Cordum H."/>
            <person name="Wilson R."/>
            <person name="Cheng Z."/>
            <person name="Jin W."/>
            <person name="Jiang J."/>
            <person name="Leong S.A."/>
            <person name="Iwama H."/>
            <person name="Gojobori T."/>
            <person name="Itoh T."/>
            <person name="Niimura Y."/>
            <person name="Fujii Y."/>
            <person name="Habara T."/>
            <person name="Sakai H."/>
            <person name="Sato Y."/>
            <person name="Wilson G."/>
            <person name="Kumar K."/>
            <person name="McCouch S."/>
            <person name="Juretic N."/>
            <person name="Hoen D."/>
            <person name="Wright S."/>
            <person name="Bruskiewich R."/>
            <person name="Bureau T."/>
            <person name="Miyao A."/>
            <person name="Hirochika H."/>
            <person name="Nishikawa T."/>
            <person name="Kadowaki K."/>
            <person name="Sugiura M."/>
            <person name="Burr B."/>
            <person name="Sasaki T."/>
        </authorList>
    </citation>
    <scope>NUCLEOTIDE SEQUENCE [LARGE SCALE GENOMIC DNA]</scope>
    <source>
        <strain evidence="7">cv. Nipponbare</strain>
    </source>
</reference>
<protein>
    <recommendedName>
        <fullName evidence="4">Glycosyltransferase</fullName>
        <ecNumber evidence="4">2.4.1.-</ecNumber>
    </recommendedName>
</protein>
<dbReference type="FunFam" id="3.40.50.2000:FF:000223">
    <property type="entry name" value="Glycosyltransferase"/>
    <property type="match status" value="1"/>
</dbReference>
<evidence type="ECO:0000313" key="7">
    <source>
        <dbReference type="Proteomes" id="UP000000763"/>
    </source>
</evidence>
<proteinExistence type="inferred from homology"/>
<reference evidence="6" key="3">
    <citation type="journal article" date="2005" name="PLoS Biol.">
        <title>The genomes of Oryza sativa: a history of duplications.</title>
        <authorList>
            <person name="Yu J."/>
            <person name="Wang J."/>
            <person name="Lin W."/>
            <person name="Li S."/>
            <person name="Li H."/>
            <person name="Zhou J."/>
            <person name="Ni P."/>
            <person name="Dong W."/>
            <person name="Hu S."/>
            <person name="Zeng C."/>
            <person name="Zhang J."/>
            <person name="Zhang Y."/>
            <person name="Li R."/>
            <person name="Xu Z."/>
            <person name="Li S."/>
            <person name="Li X."/>
            <person name="Zheng H."/>
            <person name="Cong L."/>
            <person name="Lin L."/>
            <person name="Yin J."/>
            <person name="Geng J."/>
            <person name="Li G."/>
            <person name="Shi J."/>
            <person name="Liu J."/>
            <person name="Lv H."/>
            <person name="Li J."/>
            <person name="Wang J."/>
            <person name="Deng Y."/>
            <person name="Ran L."/>
            <person name="Shi X."/>
            <person name="Wang X."/>
            <person name="Wu Q."/>
            <person name="Li C."/>
            <person name="Ren X."/>
            <person name="Wang J."/>
            <person name="Wang X."/>
            <person name="Li D."/>
            <person name="Liu D."/>
            <person name="Zhang X."/>
            <person name="Ji Z."/>
            <person name="Zhao W."/>
            <person name="Sun Y."/>
            <person name="Zhang Z."/>
            <person name="Bao J."/>
            <person name="Han Y."/>
            <person name="Dong L."/>
            <person name="Ji J."/>
            <person name="Chen P."/>
            <person name="Wu S."/>
            <person name="Liu J."/>
            <person name="Xiao Y."/>
            <person name="Bu D."/>
            <person name="Tan J."/>
            <person name="Yang L."/>
            <person name="Ye C."/>
            <person name="Zhang J."/>
            <person name="Xu J."/>
            <person name="Zhou Y."/>
            <person name="Yu Y."/>
            <person name="Zhang B."/>
            <person name="Zhuang S."/>
            <person name="Wei H."/>
            <person name="Liu B."/>
            <person name="Lei M."/>
            <person name="Yu H."/>
            <person name="Li Y."/>
            <person name="Xu H."/>
            <person name="Wei S."/>
            <person name="He X."/>
            <person name="Fang L."/>
            <person name="Zhang Z."/>
            <person name="Zhang Y."/>
            <person name="Huang X."/>
            <person name="Su Z."/>
            <person name="Tong W."/>
            <person name="Li J."/>
            <person name="Tong Z."/>
            <person name="Li S."/>
            <person name="Ye J."/>
            <person name="Wang L."/>
            <person name="Fang L."/>
            <person name="Lei T."/>
            <person name="Chen C."/>
            <person name="Chen H."/>
            <person name="Xu Z."/>
            <person name="Li H."/>
            <person name="Huang H."/>
            <person name="Zhang F."/>
            <person name="Xu H."/>
            <person name="Li N."/>
            <person name="Zhao C."/>
            <person name="Li S."/>
            <person name="Dong L."/>
            <person name="Huang Y."/>
            <person name="Li L."/>
            <person name="Xi Y."/>
            <person name="Qi Q."/>
            <person name="Li W."/>
            <person name="Zhang B."/>
            <person name="Hu W."/>
            <person name="Zhang Y."/>
            <person name="Tian X."/>
            <person name="Jiao Y."/>
            <person name="Liang X."/>
            <person name="Jin J."/>
            <person name="Gao L."/>
            <person name="Zheng W."/>
            <person name="Hao B."/>
            <person name="Liu S."/>
            <person name="Wang W."/>
            <person name="Yuan L."/>
            <person name="Cao M."/>
            <person name="McDermott J."/>
            <person name="Samudrala R."/>
            <person name="Wang J."/>
            <person name="Wong G.K."/>
            <person name="Yang H."/>
        </authorList>
    </citation>
    <scope>NUCLEOTIDE SEQUENCE [LARGE SCALE GENOMIC DNA]</scope>
</reference>
<evidence type="ECO:0000256" key="1">
    <source>
        <dbReference type="ARBA" id="ARBA00009995"/>
    </source>
</evidence>
<dbReference type="SUPFAM" id="SSF53756">
    <property type="entry name" value="UDP-Glycosyltransferase/glycogen phosphorylase"/>
    <property type="match status" value="1"/>
</dbReference>
<dbReference type="Pfam" id="PF00201">
    <property type="entry name" value="UDPGT"/>
    <property type="match status" value="1"/>
</dbReference>
<reference evidence="6" key="5">
    <citation type="submission" date="2008-12" db="EMBL/GenBank/DDBJ databases">
        <title>Improved gene annotation of the rice (Oryza sativa) genomes.</title>
        <authorList>
            <person name="Wang J."/>
            <person name="Li R."/>
            <person name="Fan W."/>
            <person name="Huang Q."/>
            <person name="Zhang J."/>
            <person name="Zhou Y."/>
            <person name="Hu Y."/>
            <person name="Zi S."/>
            <person name="Li J."/>
            <person name="Ni P."/>
            <person name="Zheng H."/>
            <person name="Zhang Y."/>
            <person name="Zhao M."/>
            <person name="Hao Q."/>
            <person name="McDermott J."/>
            <person name="Samudrala R."/>
            <person name="Kristiansen K."/>
            <person name="Wong G.K.-S."/>
        </authorList>
    </citation>
    <scope>NUCLEOTIDE SEQUENCE</scope>
</reference>
<keyword evidence="2 3" id="KW-0808">Transferase</keyword>
<dbReference type="PROSITE" id="PS00375">
    <property type="entry name" value="UDPGT"/>
    <property type="match status" value="1"/>
</dbReference>
<dbReference type="PANTHER" id="PTHR11926:SF1552">
    <property type="entry name" value="GLYCOSYLTRANSFERASE"/>
    <property type="match status" value="1"/>
</dbReference>
<gene>
    <name evidence="5" type="ORF">B1342F01.25</name>
    <name evidence="6" type="ORF">OsJ_07252</name>
</gene>
<dbReference type="Proteomes" id="UP000000763">
    <property type="component" value="Chromosome 2"/>
</dbReference>
<dbReference type="HOGENOM" id="CLU_001724_0_0_1"/>
<dbReference type="InterPro" id="IPR002213">
    <property type="entry name" value="UDP_glucos_trans"/>
</dbReference>
<reference evidence="7" key="4">
    <citation type="journal article" date="2008" name="Nucleic Acids Res.">
        <title>The rice annotation project database (RAP-DB): 2008 update.</title>
        <authorList>
            <consortium name="The rice annotation project (RAP)"/>
        </authorList>
    </citation>
    <scope>GENOME REANNOTATION</scope>
    <source>
        <strain evidence="7">cv. Nipponbare</strain>
    </source>
</reference>
<dbReference type="EMBL" id="CM000139">
    <property type="protein sequence ID" value="EEE57245.1"/>
    <property type="molecule type" value="Genomic_DNA"/>
</dbReference>
<dbReference type="Proteomes" id="UP000007752">
    <property type="component" value="Chromosome 2"/>
</dbReference>
<dbReference type="InterPro" id="IPR035595">
    <property type="entry name" value="UDP_glycos_trans_CS"/>
</dbReference>
<dbReference type="EMBL" id="AP006070">
    <property type="protein sequence ID" value="BAD34259.1"/>
    <property type="molecule type" value="Genomic_DNA"/>
</dbReference>
<dbReference type="EC" id="2.4.1.-" evidence="4"/>
<dbReference type="FunFam" id="3.40.50.2000:FF:000055">
    <property type="entry name" value="Glycosyltransferase"/>
    <property type="match status" value="1"/>
</dbReference>
<comment type="similarity">
    <text evidence="1 3">Belongs to the UDP-glycosyltransferase family.</text>
</comment>
<evidence type="ECO:0000313" key="6">
    <source>
        <dbReference type="EMBL" id="EEE57245.1"/>
    </source>
</evidence>